<accession>A0A1N7S2W6</accession>
<keyword evidence="10 11" id="KW-0472">Membrane</keyword>
<gene>
    <name evidence="13" type="ORF">BN2476_300124</name>
</gene>
<dbReference type="Gene3D" id="1.20.120.620">
    <property type="entry name" value="Backbone structure of the membrane domain of e. Coli histidine kinase receptor kdpd"/>
    <property type="match status" value="1"/>
</dbReference>
<keyword evidence="5" id="KW-0547">Nucleotide-binding</keyword>
<organism evidence="13 14">
    <name type="scientific">Paraburkholderia piptadeniae</name>
    <dbReference type="NCBI Taxonomy" id="1701573"/>
    <lineage>
        <taxon>Bacteria</taxon>
        <taxon>Pseudomonadati</taxon>
        <taxon>Pseudomonadota</taxon>
        <taxon>Betaproteobacteria</taxon>
        <taxon>Burkholderiales</taxon>
        <taxon>Burkholderiaceae</taxon>
        <taxon>Paraburkholderia</taxon>
    </lineage>
</organism>
<keyword evidence="6" id="KW-0418">Kinase</keyword>
<comment type="caution">
    <text evidence="13">The sequence shown here is derived from an EMBL/GenBank/DDBJ whole genome shotgun (WGS) entry which is preliminary data.</text>
</comment>
<keyword evidence="8 11" id="KW-1133">Transmembrane helix</keyword>
<evidence type="ECO:0000256" key="5">
    <source>
        <dbReference type="ARBA" id="ARBA00022741"/>
    </source>
</evidence>
<dbReference type="GO" id="GO:0005524">
    <property type="term" value="F:ATP binding"/>
    <property type="evidence" value="ECO:0007669"/>
    <property type="project" value="UniProtKB-KW"/>
</dbReference>
<sequence length="316" mass="35326">MATAPATSRTSKGQSHAIDDPEPSTIICITVLKLLTQTPLQGECHIFRVKYMKVRNSRRWAPRGRNRWIIAVAALFIAAFIRTVLHPLLGPIMPGTAFLIAAVLVEYYCGLAPALCVMVTGLCLADYLFVPPYGRIEVIDASDIRLLVSYPLITILVITLVERLRRAQYRAELLAAVAQSRYEMLLRHDNERLLARRATDEMHRMLHHIAQYNRSLIIIKALDSANSAPPGSFVAAAATATPSGIIDDASFRAGIAYGARHTQVHQEDLARLSDRLSPGHHRMRFHSGDRNWRPLQCVCERFITPSGEFLILRAED</sequence>
<evidence type="ECO:0000256" key="10">
    <source>
        <dbReference type="ARBA" id="ARBA00023136"/>
    </source>
</evidence>
<dbReference type="InterPro" id="IPR038318">
    <property type="entry name" value="KdpD_sf"/>
</dbReference>
<reference evidence="13" key="1">
    <citation type="submission" date="2016-12" db="EMBL/GenBank/DDBJ databases">
        <authorList>
            <person name="Moulin L."/>
        </authorList>
    </citation>
    <scope>NUCLEOTIDE SEQUENCE [LARGE SCALE GENOMIC DNA]</scope>
    <source>
        <strain evidence="13">STM 7183</strain>
    </source>
</reference>
<evidence type="ECO:0000256" key="2">
    <source>
        <dbReference type="ARBA" id="ARBA00022553"/>
    </source>
</evidence>
<comment type="subcellular location">
    <subcellularLocation>
        <location evidence="1">Membrane</location>
        <topology evidence="1">Multi-pass membrane protein</topology>
    </subcellularLocation>
</comment>
<keyword evidence="7" id="KW-0067">ATP-binding</keyword>
<dbReference type="GO" id="GO:0016301">
    <property type="term" value="F:kinase activity"/>
    <property type="evidence" value="ECO:0007669"/>
    <property type="project" value="UniProtKB-KW"/>
</dbReference>
<keyword evidence="14" id="KW-1185">Reference proteome</keyword>
<name>A0A1N7S2W6_9BURK</name>
<evidence type="ECO:0000313" key="13">
    <source>
        <dbReference type="EMBL" id="SIT41679.1"/>
    </source>
</evidence>
<dbReference type="GO" id="GO:0000160">
    <property type="term" value="P:phosphorelay signal transduction system"/>
    <property type="evidence" value="ECO:0007669"/>
    <property type="project" value="UniProtKB-KW"/>
</dbReference>
<evidence type="ECO:0000256" key="4">
    <source>
        <dbReference type="ARBA" id="ARBA00022692"/>
    </source>
</evidence>
<dbReference type="AlphaFoldDB" id="A0A1N7S2W6"/>
<dbReference type="InterPro" id="IPR025201">
    <property type="entry name" value="KdpD_TM"/>
</dbReference>
<keyword evidence="9" id="KW-0902">Two-component regulatory system</keyword>
<evidence type="ECO:0000256" key="6">
    <source>
        <dbReference type="ARBA" id="ARBA00022777"/>
    </source>
</evidence>
<feature type="transmembrane region" description="Helical" evidence="11">
    <location>
        <begin position="68"/>
        <end position="85"/>
    </location>
</feature>
<dbReference type="Pfam" id="PF13493">
    <property type="entry name" value="DUF4118"/>
    <property type="match status" value="1"/>
</dbReference>
<proteinExistence type="predicted"/>
<evidence type="ECO:0000256" key="1">
    <source>
        <dbReference type="ARBA" id="ARBA00004141"/>
    </source>
</evidence>
<evidence type="ECO:0000313" key="14">
    <source>
        <dbReference type="Proteomes" id="UP000195569"/>
    </source>
</evidence>
<evidence type="ECO:0000256" key="11">
    <source>
        <dbReference type="SAM" id="Phobius"/>
    </source>
</evidence>
<dbReference type="Proteomes" id="UP000195569">
    <property type="component" value="Unassembled WGS sequence"/>
</dbReference>
<feature type="transmembrane region" description="Helical" evidence="11">
    <location>
        <begin position="142"/>
        <end position="161"/>
    </location>
</feature>
<dbReference type="GO" id="GO:0016020">
    <property type="term" value="C:membrane"/>
    <property type="evidence" value="ECO:0007669"/>
    <property type="project" value="UniProtKB-SubCell"/>
</dbReference>
<feature type="domain" description="Sensor protein KdpD transmembrane" evidence="12">
    <location>
        <begin position="68"/>
        <end position="171"/>
    </location>
</feature>
<evidence type="ECO:0000256" key="8">
    <source>
        <dbReference type="ARBA" id="ARBA00022989"/>
    </source>
</evidence>
<evidence type="ECO:0000256" key="7">
    <source>
        <dbReference type="ARBA" id="ARBA00022840"/>
    </source>
</evidence>
<feature type="transmembrane region" description="Helical" evidence="11">
    <location>
        <begin position="97"/>
        <end position="130"/>
    </location>
</feature>
<evidence type="ECO:0000259" key="12">
    <source>
        <dbReference type="Pfam" id="PF13493"/>
    </source>
</evidence>
<keyword evidence="4 11" id="KW-0812">Transmembrane</keyword>
<protein>
    <recommendedName>
        <fullName evidence="12">Sensor protein KdpD transmembrane domain-containing protein</fullName>
    </recommendedName>
</protein>
<keyword evidence="2" id="KW-0597">Phosphoprotein</keyword>
<dbReference type="EMBL" id="CYGY02000030">
    <property type="protein sequence ID" value="SIT41679.1"/>
    <property type="molecule type" value="Genomic_DNA"/>
</dbReference>
<evidence type="ECO:0000256" key="3">
    <source>
        <dbReference type="ARBA" id="ARBA00022679"/>
    </source>
</evidence>
<keyword evidence="3" id="KW-0808">Transferase</keyword>
<evidence type="ECO:0000256" key="9">
    <source>
        <dbReference type="ARBA" id="ARBA00023012"/>
    </source>
</evidence>